<dbReference type="InterPro" id="IPR011884">
    <property type="entry name" value="PaaE"/>
</dbReference>
<dbReference type="CDD" id="cd06214">
    <property type="entry name" value="PA_degradation_oxidoreductase_like"/>
    <property type="match status" value="1"/>
</dbReference>
<dbReference type="Pfam" id="PF00970">
    <property type="entry name" value="FAD_binding_6"/>
    <property type="match status" value="1"/>
</dbReference>
<evidence type="ECO:0000256" key="4">
    <source>
        <dbReference type="ARBA" id="ARBA00022723"/>
    </source>
</evidence>
<gene>
    <name evidence="11" type="primary">paaE</name>
    <name evidence="11" type="ORF">V3C41_13045</name>
</gene>
<dbReference type="Gene3D" id="3.40.50.80">
    <property type="entry name" value="Nucleotide-binding domain of ferredoxin-NADP reductase (FNR) module"/>
    <property type="match status" value="1"/>
</dbReference>
<dbReference type="Proteomes" id="UP001448614">
    <property type="component" value="Unassembled WGS sequence"/>
</dbReference>
<reference evidence="11 12" key="1">
    <citation type="journal article" date="2024" name="Appl. Microbiol. Biotechnol.">
        <title>Biosynthetic gene clusters with biotechnological applications in novel Antarctic isolates from Actinomycetota.</title>
        <authorList>
            <person name="Bruna P."/>
            <person name="Nunez-Montero K."/>
            <person name="Contreras M.J."/>
            <person name="Leal K."/>
            <person name="Garcia M."/>
            <person name="Abanto M."/>
            <person name="Barrientos L."/>
        </authorList>
    </citation>
    <scope>NUCLEOTIDE SEQUENCE [LARGE SCALE GENOMIC DNA]</scope>
    <source>
        <strain evidence="11 12">Se16.17</strain>
    </source>
</reference>
<evidence type="ECO:0000259" key="9">
    <source>
        <dbReference type="PROSITE" id="PS51085"/>
    </source>
</evidence>
<proteinExistence type="predicted"/>
<dbReference type="InterPro" id="IPR001041">
    <property type="entry name" value="2Fe-2S_ferredoxin-type"/>
</dbReference>
<dbReference type="InterPro" id="IPR050415">
    <property type="entry name" value="MRET"/>
</dbReference>
<accession>A0ABV0GUC9</accession>
<dbReference type="GO" id="GO:0097266">
    <property type="term" value="F:phenylacetyl-CoA 1,2-epoxidase activity"/>
    <property type="evidence" value="ECO:0007669"/>
    <property type="project" value="UniProtKB-EC"/>
</dbReference>
<keyword evidence="6 11" id="KW-0560">Oxidoreductase</keyword>
<dbReference type="Gene3D" id="3.10.20.30">
    <property type="match status" value="1"/>
</dbReference>
<sequence>MTTETQTASRRRASFHNLTVSEVRRLTDDAIEVTFGVPAELAGQYDYLPGQYVALRTTLPDEQGEPHEVRRSYSICAEPRSFEDGSSEIRVAIKKDLGGLFSTWANAELKAGDVLDVMSPQGAFISRHGKDGASVQHNVMNSMNHPEELAGEPGNFVAIAAGSGITPVIAIARTLLAANPETTFDLVYANKAAMDVMFLEELADLKDKYPSRLALHHVLSREQRIAPLMTGRIDSEKLQALLSSAIRSEDVDEWFLCGPFELVQLCRDTLAARGVEPEHVRFELFTTGRPDRPEGNSGRPVVEDESQNTYKITFTLDGLTGDVASPTHARESILNAALRVRPDVPFACAGGVCGTCRAKLITGTVTMDENYALEQDELDKGYVLTCQSHPTSEEVTVDFDV</sequence>
<dbReference type="PROSITE" id="PS51085">
    <property type="entry name" value="2FE2S_FER_2"/>
    <property type="match status" value="1"/>
</dbReference>
<comment type="caution">
    <text evidence="11">The sequence shown here is derived from an EMBL/GenBank/DDBJ whole genome shotgun (WGS) entry which is preliminary data.</text>
</comment>
<protein>
    <submittedName>
        <fullName evidence="11">1,2-phenylacetyl-CoA epoxidase subunit PaaE</fullName>
        <ecNumber evidence="11">1.14.13.149</ecNumber>
    </submittedName>
</protein>
<feature type="domain" description="FAD-binding FR-type" evidence="10">
    <location>
        <begin position="13"/>
        <end position="127"/>
    </location>
</feature>
<keyword evidence="5" id="KW-0274">FAD</keyword>
<dbReference type="SUPFAM" id="SSF63380">
    <property type="entry name" value="Riboflavin synthase domain-like"/>
    <property type="match status" value="1"/>
</dbReference>
<evidence type="ECO:0000256" key="1">
    <source>
        <dbReference type="ARBA" id="ARBA00001974"/>
    </source>
</evidence>
<evidence type="ECO:0000313" key="11">
    <source>
        <dbReference type="EMBL" id="MEO3942000.1"/>
    </source>
</evidence>
<keyword evidence="7" id="KW-0408">Iron</keyword>
<keyword evidence="8" id="KW-0411">Iron-sulfur</keyword>
<name>A0ABV0GUC9_PAENI</name>
<evidence type="ECO:0000256" key="5">
    <source>
        <dbReference type="ARBA" id="ARBA00022827"/>
    </source>
</evidence>
<dbReference type="PANTHER" id="PTHR47354:SF8">
    <property type="entry name" value="1,2-PHENYLACETYL-COA EPOXIDASE, SUBUNIT E"/>
    <property type="match status" value="1"/>
</dbReference>
<organism evidence="11 12">
    <name type="scientific">Paenarthrobacter nicotinovorans</name>
    <name type="common">Arthrobacter nicotinovorans</name>
    <dbReference type="NCBI Taxonomy" id="29320"/>
    <lineage>
        <taxon>Bacteria</taxon>
        <taxon>Bacillati</taxon>
        <taxon>Actinomycetota</taxon>
        <taxon>Actinomycetes</taxon>
        <taxon>Micrococcales</taxon>
        <taxon>Micrococcaceae</taxon>
        <taxon>Paenarthrobacter</taxon>
    </lineage>
</organism>
<evidence type="ECO:0000256" key="2">
    <source>
        <dbReference type="ARBA" id="ARBA00022630"/>
    </source>
</evidence>
<feature type="domain" description="2Fe-2S ferredoxin-type" evidence="9">
    <location>
        <begin position="310"/>
        <end position="401"/>
    </location>
</feature>
<dbReference type="PROSITE" id="PS00197">
    <property type="entry name" value="2FE2S_FER_1"/>
    <property type="match status" value="1"/>
</dbReference>
<dbReference type="NCBIfam" id="TIGR02160">
    <property type="entry name" value="PA_CoA_Oxy5"/>
    <property type="match status" value="1"/>
</dbReference>
<keyword evidence="4" id="KW-0479">Metal-binding</keyword>
<evidence type="ECO:0000256" key="6">
    <source>
        <dbReference type="ARBA" id="ARBA00023002"/>
    </source>
</evidence>
<dbReference type="InterPro" id="IPR017927">
    <property type="entry name" value="FAD-bd_FR_type"/>
</dbReference>
<evidence type="ECO:0000256" key="3">
    <source>
        <dbReference type="ARBA" id="ARBA00022714"/>
    </source>
</evidence>
<dbReference type="Pfam" id="PF00175">
    <property type="entry name" value="NAD_binding_1"/>
    <property type="match status" value="1"/>
</dbReference>
<dbReference type="InterPro" id="IPR001433">
    <property type="entry name" value="OxRdtase_FAD/NAD-bd"/>
</dbReference>
<comment type="cofactor">
    <cofactor evidence="1">
        <name>FAD</name>
        <dbReference type="ChEBI" id="CHEBI:57692"/>
    </cofactor>
</comment>
<evidence type="ECO:0000313" key="12">
    <source>
        <dbReference type="Proteomes" id="UP001448614"/>
    </source>
</evidence>
<keyword evidence="3" id="KW-0001">2Fe-2S</keyword>
<evidence type="ECO:0000256" key="7">
    <source>
        <dbReference type="ARBA" id="ARBA00023004"/>
    </source>
</evidence>
<dbReference type="Gene3D" id="2.40.30.10">
    <property type="entry name" value="Translation factors"/>
    <property type="match status" value="1"/>
</dbReference>
<dbReference type="CDD" id="cd00207">
    <property type="entry name" value="fer2"/>
    <property type="match status" value="1"/>
</dbReference>
<dbReference type="InterPro" id="IPR006058">
    <property type="entry name" value="2Fe2S_fd_BS"/>
</dbReference>
<dbReference type="RefSeq" id="WP_347782765.1">
    <property type="nucleotide sequence ID" value="NZ_JBBMFV010000004.1"/>
</dbReference>
<dbReference type="Pfam" id="PF00111">
    <property type="entry name" value="Fer2"/>
    <property type="match status" value="1"/>
</dbReference>
<dbReference type="PROSITE" id="PS51384">
    <property type="entry name" value="FAD_FR"/>
    <property type="match status" value="1"/>
</dbReference>
<dbReference type="InterPro" id="IPR017938">
    <property type="entry name" value="Riboflavin_synthase-like_b-brl"/>
</dbReference>
<dbReference type="InterPro" id="IPR039261">
    <property type="entry name" value="FNR_nucleotide-bd"/>
</dbReference>
<dbReference type="InterPro" id="IPR008333">
    <property type="entry name" value="Cbr1-like_FAD-bd_dom"/>
</dbReference>
<dbReference type="PANTHER" id="PTHR47354">
    <property type="entry name" value="NADH OXIDOREDUCTASE HCR"/>
    <property type="match status" value="1"/>
</dbReference>
<dbReference type="SUPFAM" id="SSF54292">
    <property type="entry name" value="2Fe-2S ferredoxin-like"/>
    <property type="match status" value="1"/>
</dbReference>
<dbReference type="InterPro" id="IPR012675">
    <property type="entry name" value="Beta-grasp_dom_sf"/>
</dbReference>
<dbReference type="InterPro" id="IPR036010">
    <property type="entry name" value="2Fe-2S_ferredoxin-like_sf"/>
</dbReference>
<dbReference type="EMBL" id="JBBMFV010000004">
    <property type="protein sequence ID" value="MEO3942000.1"/>
    <property type="molecule type" value="Genomic_DNA"/>
</dbReference>
<keyword evidence="12" id="KW-1185">Reference proteome</keyword>
<evidence type="ECO:0000259" key="10">
    <source>
        <dbReference type="PROSITE" id="PS51384"/>
    </source>
</evidence>
<evidence type="ECO:0000256" key="8">
    <source>
        <dbReference type="ARBA" id="ARBA00023014"/>
    </source>
</evidence>
<dbReference type="SUPFAM" id="SSF52343">
    <property type="entry name" value="Ferredoxin reductase-like, C-terminal NADP-linked domain"/>
    <property type="match status" value="1"/>
</dbReference>
<keyword evidence="2" id="KW-0285">Flavoprotein</keyword>
<dbReference type="EC" id="1.14.13.149" evidence="11"/>